<evidence type="ECO:0000256" key="2">
    <source>
        <dbReference type="SAM" id="SignalP"/>
    </source>
</evidence>
<sequence length="152" mass="16667">MKQIWPLLSLVLIAAPVTLPSVAAAEPLALRGGLDEAVMLLAGNKKDRDNSGSNRQRGNDDRRGNRGDDRQGDDRPSRDRPVNAQNFDRGNARQFQNRDDRINRAMAVAGRRGRVLDAGPQGGSIFWVRVATDQGRVDLLVDADSGRIIGER</sequence>
<keyword evidence="2" id="KW-0732">Signal</keyword>
<dbReference type="EMBL" id="FMTS01000002">
    <property type="protein sequence ID" value="SCW53616.1"/>
    <property type="molecule type" value="Genomic_DNA"/>
</dbReference>
<feature type="chain" id="PRO_5011528294" description="Peptidase propeptide and YPEB domain-containing protein" evidence="2">
    <location>
        <begin position="24"/>
        <end position="152"/>
    </location>
</feature>
<name>A0A1G4RA18_9CAUL</name>
<evidence type="ECO:0000256" key="1">
    <source>
        <dbReference type="SAM" id="MobiDB-lite"/>
    </source>
</evidence>
<protein>
    <recommendedName>
        <fullName evidence="5">Peptidase propeptide and YPEB domain-containing protein</fullName>
    </recommendedName>
</protein>
<proteinExistence type="predicted"/>
<accession>A0A1G4RA18</accession>
<dbReference type="Proteomes" id="UP000199150">
    <property type="component" value="Unassembled WGS sequence"/>
</dbReference>
<keyword evidence="4" id="KW-1185">Reference proteome</keyword>
<dbReference type="OrthoDB" id="7173797at2"/>
<gene>
    <name evidence="3" type="ORF">SAMN02927928_1707</name>
</gene>
<dbReference type="RefSeq" id="WP_090646452.1">
    <property type="nucleotide sequence ID" value="NZ_CBCRYE010000004.1"/>
</dbReference>
<evidence type="ECO:0000313" key="3">
    <source>
        <dbReference type="EMBL" id="SCW53616.1"/>
    </source>
</evidence>
<organism evidence="3 4">
    <name type="scientific">Asticcacaulis taihuensis</name>
    <dbReference type="NCBI Taxonomy" id="260084"/>
    <lineage>
        <taxon>Bacteria</taxon>
        <taxon>Pseudomonadati</taxon>
        <taxon>Pseudomonadota</taxon>
        <taxon>Alphaproteobacteria</taxon>
        <taxon>Caulobacterales</taxon>
        <taxon>Caulobacteraceae</taxon>
        <taxon>Asticcacaulis</taxon>
    </lineage>
</organism>
<feature type="compositionally biased region" description="Basic and acidic residues" evidence="1">
    <location>
        <begin position="57"/>
        <end position="81"/>
    </location>
</feature>
<feature type="region of interest" description="Disordered" evidence="1">
    <location>
        <begin position="44"/>
        <end position="100"/>
    </location>
</feature>
<feature type="signal peptide" evidence="2">
    <location>
        <begin position="1"/>
        <end position="23"/>
    </location>
</feature>
<evidence type="ECO:0008006" key="5">
    <source>
        <dbReference type="Google" id="ProtNLM"/>
    </source>
</evidence>
<evidence type="ECO:0000313" key="4">
    <source>
        <dbReference type="Proteomes" id="UP000199150"/>
    </source>
</evidence>
<reference evidence="4" key="1">
    <citation type="submission" date="2016-10" db="EMBL/GenBank/DDBJ databases">
        <authorList>
            <person name="Varghese N."/>
            <person name="Submissions S."/>
        </authorList>
    </citation>
    <scope>NUCLEOTIDE SEQUENCE [LARGE SCALE GENOMIC DNA]</scope>
    <source>
        <strain evidence="4">CGMCC 1.3431</strain>
    </source>
</reference>
<dbReference type="AlphaFoldDB" id="A0A1G4RA18"/>
<dbReference type="STRING" id="260084.SAMN02927928_1707"/>